<evidence type="ECO:0000313" key="4">
    <source>
        <dbReference type="Proteomes" id="UP000003675"/>
    </source>
</evidence>
<proteinExistence type="predicted"/>
<dbReference type="OrthoDB" id="2329803at2"/>
<dbReference type="STRING" id="525309.HMPREF0494_1864"/>
<protein>
    <recommendedName>
        <fullName evidence="5">Lipoprotein</fullName>
    </recommendedName>
</protein>
<dbReference type="RefSeq" id="WP_007123406.1">
    <property type="nucleotide sequence ID" value="NZ_AZDK01000037.1"/>
</dbReference>
<dbReference type="EMBL" id="ACLL01000052">
    <property type="protein sequence ID" value="EEW52976.1"/>
    <property type="molecule type" value="Genomic_DNA"/>
</dbReference>
<organism evidence="3 4">
    <name type="scientific">Limosilactobacillus antri DSM 16041</name>
    <dbReference type="NCBI Taxonomy" id="525309"/>
    <lineage>
        <taxon>Bacteria</taxon>
        <taxon>Bacillati</taxon>
        <taxon>Bacillota</taxon>
        <taxon>Bacilli</taxon>
        <taxon>Lactobacillales</taxon>
        <taxon>Lactobacillaceae</taxon>
        <taxon>Limosilactobacillus</taxon>
    </lineage>
</organism>
<dbReference type="eggNOG" id="ENOG5030AXM">
    <property type="taxonomic scope" value="Bacteria"/>
</dbReference>
<comment type="caution">
    <text evidence="3">The sequence shown here is derived from an EMBL/GenBank/DDBJ whole genome shotgun (WGS) entry which is preliminary data.</text>
</comment>
<feature type="region of interest" description="Disordered" evidence="1">
    <location>
        <begin position="21"/>
        <end position="97"/>
    </location>
</feature>
<reference evidence="3 4" key="1">
    <citation type="submission" date="2009-09" db="EMBL/GenBank/DDBJ databases">
        <authorList>
            <person name="Qin X."/>
            <person name="Bachman B."/>
            <person name="Battles P."/>
            <person name="Bell A."/>
            <person name="Bess C."/>
            <person name="Bickham C."/>
            <person name="Chaboub L."/>
            <person name="Chen D."/>
            <person name="Coyle M."/>
            <person name="Deiros D.R."/>
            <person name="Dinh H."/>
            <person name="Forbes L."/>
            <person name="Fowler G."/>
            <person name="Francisco L."/>
            <person name="Fu Q."/>
            <person name="Gubbala S."/>
            <person name="Hale W."/>
            <person name="Han Y."/>
            <person name="Hemphill L."/>
            <person name="Highlander S.K."/>
            <person name="Hirani K."/>
            <person name="Hogues M."/>
            <person name="Jackson L."/>
            <person name="Jakkamsetti A."/>
            <person name="Javaid M."/>
            <person name="Jiang H."/>
            <person name="Korchina V."/>
            <person name="Kovar C."/>
            <person name="Lara F."/>
            <person name="Lee S."/>
            <person name="Mata R."/>
            <person name="Mathew T."/>
            <person name="Moen C."/>
            <person name="Morales K."/>
            <person name="Munidasa M."/>
            <person name="Nazareth L."/>
            <person name="Ngo R."/>
            <person name="Nguyen L."/>
            <person name="Okwuonu G."/>
            <person name="Ongeri F."/>
            <person name="Patil S."/>
            <person name="Petrosino J."/>
            <person name="Pham C."/>
            <person name="Pham P."/>
            <person name="Pu L.-L."/>
            <person name="Puazo M."/>
            <person name="Raj R."/>
            <person name="Reid J."/>
            <person name="Rouhana J."/>
            <person name="Saada N."/>
            <person name="Shang Y."/>
            <person name="Simmons D."/>
            <person name="Thornton R."/>
            <person name="Warren J."/>
            <person name="Weissenberger G."/>
            <person name="Zhang J."/>
            <person name="Zhang L."/>
            <person name="Zhou C."/>
            <person name="Zhu D."/>
            <person name="Muzny D."/>
            <person name="Worley K."/>
            <person name="Gibbs R."/>
        </authorList>
    </citation>
    <scope>NUCLEOTIDE SEQUENCE [LARGE SCALE GENOMIC DNA]</scope>
    <source>
        <strain evidence="3 4">DSM 16041</strain>
    </source>
</reference>
<evidence type="ECO:0000256" key="2">
    <source>
        <dbReference type="SAM" id="SignalP"/>
    </source>
</evidence>
<gene>
    <name evidence="3" type="ORF">HMPREF0494_1864</name>
</gene>
<evidence type="ECO:0008006" key="5">
    <source>
        <dbReference type="Google" id="ProtNLM"/>
    </source>
</evidence>
<evidence type="ECO:0000313" key="3">
    <source>
        <dbReference type="EMBL" id="EEW52976.1"/>
    </source>
</evidence>
<feature type="compositionally biased region" description="Low complexity" evidence="1">
    <location>
        <begin position="22"/>
        <end position="39"/>
    </location>
</feature>
<accession>C8P970</accession>
<feature type="compositionally biased region" description="Low complexity" evidence="1">
    <location>
        <begin position="55"/>
        <end position="82"/>
    </location>
</feature>
<sequence length="158" mass="16658">MQKIGLLCMTALMGLSLVACGNSSSTKKSASNSSHSTSKVVKKHHKQSSSHKKSISSSESVASNQQAQGQQATQVSQQNSSQEASGINNADDAVNAAHSKYGDQNGYIHWGYMIDAETGQPIRNADGSYFVKGTADDGTMTGTQYSLNVYPDGSMTSN</sequence>
<evidence type="ECO:0000256" key="1">
    <source>
        <dbReference type="SAM" id="MobiDB-lite"/>
    </source>
</evidence>
<keyword evidence="2" id="KW-0732">Signal</keyword>
<feature type="signal peptide" evidence="2">
    <location>
        <begin position="1"/>
        <end position="21"/>
    </location>
</feature>
<name>C8P970_9LACO</name>
<dbReference type="PROSITE" id="PS51257">
    <property type="entry name" value="PROKAR_LIPOPROTEIN"/>
    <property type="match status" value="1"/>
</dbReference>
<feature type="compositionally biased region" description="Basic residues" evidence="1">
    <location>
        <begin position="40"/>
        <end position="54"/>
    </location>
</feature>
<dbReference type="Proteomes" id="UP000003675">
    <property type="component" value="Unassembled WGS sequence"/>
</dbReference>
<dbReference type="AlphaFoldDB" id="C8P970"/>
<feature type="chain" id="PRO_5038551091" description="Lipoprotein" evidence="2">
    <location>
        <begin position="22"/>
        <end position="158"/>
    </location>
</feature>
<dbReference type="HOGENOM" id="CLU_1592480_0_0_9"/>